<name>F6B4X7_DESCC</name>
<keyword evidence="1" id="KW-0378">Hydrolase</keyword>
<dbReference type="RefSeq" id="WP_013810787.1">
    <property type="nucleotide sequence ID" value="NC_015565.1"/>
</dbReference>
<dbReference type="PROSITE" id="PS01229">
    <property type="entry name" value="COF_2"/>
    <property type="match status" value="1"/>
</dbReference>
<protein>
    <submittedName>
        <fullName evidence="1">Cof-like hydrolase</fullName>
    </submittedName>
</protein>
<dbReference type="Gene3D" id="3.40.50.1000">
    <property type="entry name" value="HAD superfamily/HAD-like"/>
    <property type="match status" value="1"/>
</dbReference>
<dbReference type="NCBIfam" id="TIGR00099">
    <property type="entry name" value="Cof-subfamily"/>
    <property type="match status" value="1"/>
</dbReference>
<dbReference type="InterPro" id="IPR000150">
    <property type="entry name" value="Cof"/>
</dbReference>
<accession>F6B4X7</accession>
<dbReference type="InterPro" id="IPR023214">
    <property type="entry name" value="HAD_sf"/>
</dbReference>
<dbReference type="EMBL" id="CP002736">
    <property type="protein sequence ID" value="AEF95349.1"/>
    <property type="molecule type" value="Genomic_DNA"/>
</dbReference>
<dbReference type="SFLD" id="SFLDS00003">
    <property type="entry name" value="Haloacid_Dehalogenase"/>
    <property type="match status" value="1"/>
</dbReference>
<dbReference type="PANTHER" id="PTHR10000">
    <property type="entry name" value="PHOSPHOSERINE PHOSPHATASE"/>
    <property type="match status" value="1"/>
</dbReference>
<dbReference type="Pfam" id="PF08282">
    <property type="entry name" value="Hydrolase_3"/>
    <property type="match status" value="1"/>
</dbReference>
<dbReference type="HOGENOM" id="CLU_044146_0_1_9"/>
<dbReference type="AlphaFoldDB" id="F6B4X7"/>
<dbReference type="GO" id="GO:0000287">
    <property type="term" value="F:magnesium ion binding"/>
    <property type="evidence" value="ECO:0007669"/>
    <property type="project" value="TreeGrafter"/>
</dbReference>
<dbReference type="SFLD" id="SFLDG01140">
    <property type="entry name" value="C2.B:_Phosphomannomutase_and_P"/>
    <property type="match status" value="1"/>
</dbReference>
<organism evidence="1 2">
    <name type="scientific">Desulfotomaculum nigrificans (strain DSM 14880 / VKM B-2319 / CO-1-SRB)</name>
    <name type="common">Desulfotomaculum carboxydivorans</name>
    <dbReference type="NCBI Taxonomy" id="868595"/>
    <lineage>
        <taxon>Bacteria</taxon>
        <taxon>Bacillati</taxon>
        <taxon>Bacillota</taxon>
        <taxon>Clostridia</taxon>
        <taxon>Eubacteriales</taxon>
        <taxon>Desulfotomaculaceae</taxon>
        <taxon>Desulfotomaculum</taxon>
    </lineage>
</organism>
<dbReference type="NCBIfam" id="TIGR01484">
    <property type="entry name" value="HAD-SF-IIB"/>
    <property type="match status" value="1"/>
</dbReference>
<proteinExistence type="predicted"/>
<dbReference type="KEGG" id="dca:Desca_2523"/>
<dbReference type="PANTHER" id="PTHR10000:SF8">
    <property type="entry name" value="HAD SUPERFAMILY HYDROLASE-LIKE, TYPE 3"/>
    <property type="match status" value="1"/>
</dbReference>
<dbReference type="Gene3D" id="3.30.1240.10">
    <property type="match status" value="1"/>
</dbReference>
<dbReference type="InterPro" id="IPR006379">
    <property type="entry name" value="HAD-SF_hydro_IIB"/>
</dbReference>
<dbReference type="Proteomes" id="UP000009226">
    <property type="component" value="Chromosome"/>
</dbReference>
<sequence length="266" mass="29782">MPNYRMIAIDLDDTLLTKDLTISPRTKEYIRRVREAGVHVTLATGRMYQSALPYARELALNLPLITYQGALVKETVSGEELLHLPLPLDLAREVISQIAPHFHTNVYVDDTLYVEKLTPEAVQYGRVCGVVPHPVGDLLKFLDRAPTKVLAVGKENELNILREQMQRYFGSALHITKSKPHFLEFSHPLATKGHALDMLARRWGLRADQVIAIGDSDNDLEMLDYAGLGVVMGNARPEVQARADYITRSNDEDGVAEVIARFVLAE</sequence>
<dbReference type="eggNOG" id="COG0561">
    <property type="taxonomic scope" value="Bacteria"/>
</dbReference>
<dbReference type="CDD" id="cd07516">
    <property type="entry name" value="HAD_Pase"/>
    <property type="match status" value="1"/>
</dbReference>
<dbReference type="SUPFAM" id="SSF56784">
    <property type="entry name" value="HAD-like"/>
    <property type="match status" value="1"/>
</dbReference>
<evidence type="ECO:0000313" key="1">
    <source>
        <dbReference type="EMBL" id="AEF95349.1"/>
    </source>
</evidence>
<keyword evidence="2" id="KW-1185">Reference proteome</keyword>
<dbReference type="GO" id="GO:0005829">
    <property type="term" value="C:cytosol"/>
    <property type="evidence" value="ECO:0007669"/>
    <property type="project" value="TreeGrafter"/>
</dbReference>
<reference evidence="1 2" key="1">
    <citation type="submission" date="2011-05" db="EMBL/GenBank/DDBJ databases">
        <title>Complete sequence of Desulfotomaculum carboxydivorans CO-1-SRB.</title>
        <authorList>
            <consortium name="US DOE Joint Genome Institute"/>
            <person name="Lucas S."/>
            <person name="Han J."/>
            <person name="Lapidus A."/>
            <person name="Cheng J.-F."/>
            <person name="Goodwin L."/>
            <person name="Pitluck S."/>
            <person name="Peters L."/>
            <person name="Mikhailova N."/>
            <person name="Lu M."/>
            <person name="Han C."/>
            <person name="Tapia R."/>
            <person name="Land M."/>
            <person name="Hauser L."/>
            <person name="Kyrpides N."/>
            <person name="Ivanova N."/>
            <person name="Pagani I."/>
            <person name="Stams A."/>
            <person name="Plugge C."/>
            <person name="Muyzer G."/>
            <person name="Kuever J."/>
            <person name="Parshina S."/>
            <person name="Ivanova A."/>
            <person name="Nazina T."/>
            <person name="Woyke T."/>
        </authorList>
    </citation>
    <scope>NUCLEOTIDE SEQUENCE [LARGE SCALE GENOMIC DNA]</scope>
    <source>
        <strain evidence="2">DSM 14880 / VKM B-2319 / CO-1-SRB</strain>
    </source>
</reference>
<dbReference type="SFLD" id="SFLDG01144">
    <property type="entry name" value="C2.B.4:_PGP_Like"/>
    <property type="match status" value="1"/>
</dbReference>
<evidence type="ECO:0000313" key="2">
    <source>
        <dbReference type="Proteomes" id="UP000009226"/>
    </source>
</evidence>
<gene>
    <name evidence="1" type="ordered locus">Desca_2523</name>
</gene>
<dbReference type="STRING" id="868595.Desca_2523"/>
<dbReference type="InterPro" id="IPR036412">
    <property type="entry name" value="HAD-like_sf"/>
</dbReference>
<dbReference type="GO" id="GO:0016791">
    <property type="term" value="F:phosphatase activity"/>
    <property type="evidence" value="ECO:0007669"/>
    <property type="project" value="TreeGrafter"/>
</dbReference>